<dbReference type="STRING" id="1449976.KALB_8091"/>
<name>W5WJR7_9PSEU</name>
<accession>W5WJR7</accession>
<dbReference type="eggNOG" id="ENOG5033414">
    <property type="taxonomic scope" value="Bacteria"/>
</dbReference>
<reference evidence="1 2" key="1">
    <citation type="journal article" date="2014" name="BMC Genomics">
        <title>Complete genome sequence of producer of the glycopeptide antibiotic Aculeximycin Kutzneria albida DSM 43870T, a representative of minor genus of Pseudonocardiaceae.</title>
        <authorList>
            <person name="Rebets Y."/>
            <person name="Tokovenko B."/>
            <person name="Lushchyk I."/>
            <person name="Ruckert C."/>
            <person name="Zaburannyi N."/>
            <person name="Bechthold A."/>
            <person name="Kalinowski J."/>
            <person name="Luzhetskyy A."/>
        </authorList>
    </citation>
    <scope>NUCLEOTIDE SEQUENCE [LARGE SCALE GENOMIC DNA]</scope>
    <source>
        <strain evidence="1">DSM 43870</strain>
    </source>
</reference>
<dbReference type="Proteomes" id="UP000019225">
    <property type="component" value="Chromosome"/>
</dbReference>
<dbReference type="KEGG" id="kal:KALB_8091"/>
<keyword evidence="2" id="KW-1185">Reference proteome</keyword>
<dbReference type="Pfam" id="PF19452">
    <property type="entry name" value="DUF5990"/>
    <property type="match status" value="1"/>
</dbReference>
<evidence type="ECO:0008006" key="3">
    <source>
        <dbReference type="Google" id="ProtNLM"/>
    </source>
</evidence>
<dbReference type="RefSeq" id="WP_025361257.1">
    <property type="nucleotide sequence ID" value="NZ_CP007155.1"/>
</dbReference>
<proteinExistence type="predicted"/>
<dbReference type="EMBL" id="CP007155">
    <property type="protein sequence ID" value="AHI01449.1"/>
    <property type="molecule type" value="Genomic_DNA"/>
</dbReference>
<dbReference type="PATRIC" id="fig|1449976.3.peg.8128"/>
<sequence length="155" mass="16432">MRIRIEASDLPGRTCPAAPGFPGYSNIHVGVQRRNRPGELLELHTGDAPSATWVVDCVATANSAGVDITGAYVQGRPGGRFIYLSWGTVDEAGTFVLFRRAKLMLDAVDPDLVRAAAQSGQLVARLRLTDAKGHPLCAAVRPPLVEWSTAVGTGP</sequence>
<evidence type="ECO:0000313" key="1">
    <source>
        <dbReference type="EMBL" id="AHI01449.1"/>
    </source>
</evidence>
<protein>
    <recommendedName>
        <fullName evidence="3">Monooxygenase</fullName>
    </recommendedName>
</protein>
<dbReference type="HOGENOM" id="CLU_1710610_0_0_11"/>
<organism evidence="1 2">
    <name type="scientific">Kutzneria albida DSM 43870</name>
    <dbReference type="NCBI Taxonomy" id="1449976"/>
    <lineage>
        <taxon>Bacteria</taxon>
        <taxon>Bacillati</taxon>
        <taxon>Actinomycetota</taxon>
        <taxon>Actinomycetes</taxon>
        <taxon>Pseudonocardiales</taxon>
        <taxon>Pseudonocardiaceae</taxon>
        <taxon>Kutzneria</taxon>
    </lineage>
</organism>
<dbReference type="OrthoDB" id="3783022at2"/>
<evidence type="ECO:0000313" key="2">
    <source>
        <dbReference type="Proteomes" id="UP000019225"/>
    </source>
</evidence>
<dbReference type="InterPro" id="IPR046032">
    <property type="entry name" value="DUF5990"/>
</dbReference>
<dbReference type="AlphaFoldDB" id="W5WJR7"/>
<gene>
    <name evidence="1" type="ORF">KALB_8091</name>
</gene>